<reference evidence="1 2" key="1">
    <citation type="journal article" date="2019" name="Sci. Rep.">
        <title>Orb-weaving spider Araneus ventricosus genome elucidates the spidroin gene catalogue.</title>
        <authorList>
            <person name="Kono N."/>
            <person name="Nakamura H."/>
            <person name="Ohtoshi R."/>
            <person name="Moran D.A.P."/>
            <person name="Shinohara A."/>
            <person name="Yoshida Y."/>
            <person name="Fujiwara M."/>
            <person name="Mori M."/>
            <person name="Tomita M."/>
            <person name="Arakawa K."/>
        </authorList>
    </citation>
    <scope>NUCLEOTIDE SEQUENCE [LARGE SCALE GENOMIC DNA]</scope>
</reference>
<name>A0A4Y2EGF0_ARAVE</name>
<feature type="non-terminal residue" evidence="1">
    <location>
        <position position="29"/>
    </location>
</feature>
<dbReference type="EMBL" id="BGPR01170250">
    <property type="protein sequence ID" value="GBM28233.1"/>
    <property type="molecule type" value="Genomic_DNA"/>
</dbReference>
<dbReference type="AlphaFoldDB" id="A0A4Y2EGF0"/>
<proteinExistence type="predicted"/>
<gene>
    <name evidence="1" type="ORF">AVEN_74373_1</name>
</gene>
<evidence type="ECO:0000313" key="1">
    <source>
        <dbReference type="EMBL" id="GBM28233.1"/>
    </source>
</evidence>
<organism evidence="1 2">
    <name type="scientific">Araneus ventricosus</name>
    <name type="common">Orbweaver spider</name>
    <name type="synonym">Epeira ventricosa</name>
    <dbReference type="NCBI Taxonomy" id="182803"/>
    <lineage>
        <taxon>Eukaryota</taxon>
        <taxon>Metazoa</taxon>
        <taxon>Ecdysozoa</taxon>
        <taxon>Arthropoda</taxon>
        <taxon>Chelicerata</taxon>
        <taxon>Arachnida</taxon>
        <taxon>Araneae</taxon>
        <taxon>Araneomorphae</taxon>
        <taxon>Entelegynae</taxon>
        <taxon>Araneoidea</taxon>
        <taxon>Araneidae</taxon>
        <taxon>Araneus</taxon>
    </lineage>
</organism>
<evidence type="ECO:0000313" key="2">
    <source>
        <dbReference type="Proteomes" id="UP000499080"/>
    </source>
</evidence>
<dbReference type="Proteomes" id="UP000499080">
    <property type="component" value="Unassembled WGS sequence"/>
</dbReference>
<sequence>MTTRTPVSVLELSQRLTFNNPGTPTGMTE</sequence>
<keyword evidence="2" id="KW-1185">Reference proteome</keyword>
<protein>
    <submittedName>
        <fullName evidence="1">Uncharacterized protein</fullName>
    </submittedName>
</protein>
<accession>A0A4Y2EGF0</accession>
<comment type="caution">
    <text evidence="1">The sequence shown here is derived from an EMBL/GenBank/DDBJ whole genome shotgun (WGS) entry which is preliminary data.</text>
</comment>